<dbReference type="PANTHER" id="PTHR43820">
    <property type="entry name" value="HIGH-AFFINITY BRANCHED-CHAIN AMINO ACID TRANSPORT ATP-BINDING PROTEIN LIVF"/>
    <property type="match status" value="1"/>
</dbReference>
<dbReference type="Gene3D" id="3.40.50.300">
    <property type="entry name" value="P-loop containing nucleotide triphosphate hydrolases"/>
    <property type="match status" value="1"/>
</dbReference>
<dbReference type="InterPro" id="IPR001851">
    <property type="entry name" value="ABC_transp_permease"/>
</dbReference>
<evidence type="ECO:0000256" key="10">
    <source>
        <dbReference type="ARBA" id="ARBA00023136"/>
    </source>
</evidence>
<keyword evidence="15" id="KW-1185">Reference proteome</keyword>
<feature type="transmembrane region" description="Helical" evidence="12">
    <location>
        <begin position="93"/>
        <end position="116"/>
    </location>
</feature>
<feature type="transmembrane region" description="Helical" evidence="12">
    <location>
        <begin position="341"/>
        <end position="358"/>
    </location>
</feature>
<dbReference type="AlphaFoldDB" id="A0A937UNZ1"/>
<evidence type="ECO:0000256" key="11">
    <source>
        <dbReference type="SAM" id="MobiDB-lite"/>
    </source>
</evidence>
<accession>A0A937UNZ1</accession>
<feature type="transmembrane region" description="Helical" evidence="12">
    <location>
        <begin position="59"/>
        <end position="81"/>
    </location>
</feature>
<evidence type="ECO:0000256" key="5">
    <source>
        <dbReference type="ARBA" id="ARBA00022692"/>
    </source>
</evidence>
<dbReference type="Pfam" id="PF02653">
    <property type="entry name" value="BPD_transp_2"/>
    <property type="match status" value="2"/>
</dbReference>
<feature type="transmembrane region" description="Helical" evidence="12">
    <location>
        <begin position="6"/>
        <end position="27"/>
    </location>
</feature>
<dbReference type="InterPro" id="IPR003593">
    <property type="entry name" value="AAA+_ATPase"/>
</dbReference>
<evidence type="ECO:0000256" key="12">
    <source>
        <dbReference type="SAM" id="Phobius"/>
    </source>
</evidence>
<keyword evidence="4" id="KW-1003">Cell membrane</keyword>
<dbReference type="GO" id="GO:0005886">
    <property type="term" value="C:plasma membrane"/>
    <property type="evidence" value="ECO:0007669"/>
    <property type="project" value="UniProtKB-SubCell"/>
</dbReference>
<dbReference type="GO" id="GO:0005524">
    <property type="term" value="F:ATP binding"/>
    <property type="evidence" value="ECO:0007669"/>
    <property type="project" value="UniProtKB-KW"/>
</dbReference>
<dbReference type="InterPro" id="IPR043428">
    <property type="entry name" value="LivM-like"/>
</dbReference>
<keyword evidence="8" id="KW-0029">Amino-acid transport</keyword>
<dbReference type="GO" id="GO:0016887">
    <property type="term" value="F:ATP hydrolysis activity"/>
    <property type="evidence" value="ECO:0007669"/>
    <property type="project" value="InterPro"/>
</dbReference>
<dbReference type="SMART" id="SM00382">
    <property type="entry name" value="AAA"/>
    <property type="match status" value="1"/>
</dbReference>
<protein>
    <submittedName>
        <fullName evidence="14">ATP-binding cassette domain-containing protein</fullName>
    </submittedName>
</protein>
<dbReference type="RefSeq" id="WP_203003186.1">
    <property type="nucleotide sequence ID" value="NZ_JADWYU010000186.1"/>
</dbReference>
<proteinExistence type="inferred from homology"/>
<dbReference type="InterPro" id="IPR003439">
    <property type="entry name" value="ABC_transporter-like_ATP-bd"/>
</dbReference>
<keyword evidence="9 12" id="KW-1133">Transmembrane helix</keyword>
<dbReference type="PANTHER" id="PTHR43820:SF4">
    <property type="entry name" value="HIGH-AFFINITY BRANCHED-CHAIN AMINO ACID TRANSPORT ATP-BINDING PROTEIN LIVF"/>
    <property type="match status" value="1"/>
</dbReference>
<dbReference type="Pfam" id="PF00005">
    <property type="entry name" value="ABC_tran"/>
    <property type="match status" value="1"/>
</dbReference>
<gene>
    <name evidence="14" type="ORF">I7412_15425</name>
</gene>
<name>A0A937UNZ1_9ACTN</name>
<comment type="caution">
    <text evidence="14">The sequence shown here is derived from an EMBL/GenBank/DDBJ whole genome shotgun (WGS) entry which is preliminary data.</text>
</comment>
<dbReference type="InterPro" id="IPR052156">
    <property type="entry name" value="BCAA_Transport_ATP-bd_LivF"/>
</dbReference>
<evidence type="ECO:0000313" key="15">
    <source>
        <dbReference type="Proteomes" id="UP000604475"/>
    </source>
</evidence>
<comment type="subcellular location">
    <subcellularLocation>
        <location evidence="1">Cell membrane</location>
        <topology evidence="1">Multi-pass membrane protein</topology>
    </subcellularLocation>
</comment>
<dbReference type="PROSITE" id="PS50893">
    <property type="entry name" value="ABC_TRANSPORTER_2"/>
    <property type="match status" value="1"/>
</dbReference>
<dbReference type="Proteomes" id="UP000604475">
    <property type="component" value="Unassembled WGS sequence"/>
</dbReference>
<keyword evidence="10 12" id="KW-0472">Membrane</keyword>
<feature type="transmembrane region" description="Helical" evidence="12">
    <location>
        <begin position="370"/>
        <end position="402"/>
    </location>
</feature>
<dbReference type="EMBL" id="JAEACQ010000190">
    <property type="protein sequence ID" value="MBL7628517.1"/>
    <property type="molecule type" value="Genomic_DNA"/>
</dbReference>
<dbReference type="CDD" id="cd03224">
    <property type="entry name" value="ABC_TM1139_LivF_branched"/>
    <property type="match status" value="1"/>
</dbReference>
<evidence type="ECO:0000256" key="3">
    <source>
        <dbReference type="ARBA" id="ARBA00022448"/>
    </source>
</evidence>
<feature type="domain" description="ABC transporter" evidence="13">
    <location>
        <begin position="733"/>
        <end position="958"/>
    </location>
</feature>
<dbReference type="CDD" id="cd06581">
    <property type="entry name" value="TM_PBP1_LivM_like"/>
    <property type="match status" value="1"/>
</dbReference>
<comment type="similarity">
    <text evidence="2">Belongs to the ABC transporter superfamily.</text>
</comment>
<evidence type="ECO:0000256" key="6">
    <source>
        <dbReference type="ARBA" id="ARBA00022741"/>
    </source>
</evidence>
<sequence>MTEFFNLVVAGLVTGALYAILASGLTLSYQTSGVFNFGQGGVAFSTAYLFFQLNSGQKLPIWLSAVICIGIFAPLLGWLLHKVLFNPLREASIAARMVASLGLLIALPSLGLWIVALLKDKANLAGCTPQEPDARCVPAIEDVFRIPGLGPSPKESYTFGDGLIIDSDQLAMLGAAVFAAVLLWYLVRHTRIGLEMRASVSRPNLAALRSVDPDRASAVSWITSCGLAGLVGVLLAPMFGLNSFSYNTLLFISIPAVVLGRMASIPIAMLGGLLLGVAQNLVDGYVSDYLDITGFRTAVPFIILFVLLIFFGAERGRSAGTTLEEKPPAYDLSTDPWRRRAVWAVLTVALLGFTAWGADDYWAGLLAQGLATSIVLLSFTVVTGIGGMVSLAQAAFVLSGAFTAGIMLSHDVPFLPALLAGTVVAALIGLIVALPTRRLGGLPLALSTLALAYVGQNLLFQIRSISNGSSGWAVTPPKLGPIDTTNPRWRVLFMLVLVCLVVWLVHALRVSSTGRAMLAVRSTEVGARTSGIAADRMKLLVFVISAGIAGFGGVLLASSRGRVTNTDFDVLLGLVWLATTVTLSIRRPAGAVLAGLMMVVAPEALESGLVMRIIFSLGAAVALLSLVTLMVKGGLTVRKLTGGGIAVALLVVAAVGLDHVPASTYFMQMLFGLGAIGLARDPEGGLAAGARIRQERAARKAAQQAAAEAAAASVATATPVAAPVADGAAAPVLRLSGLKAGYGEIEVLHGIDLTVSPGEAVALLGSNGAGKTTLCSVVGGLVPARGGTIWLAGQDVTGVPARRRERDSAYLAPEGRGIFPDLTVEENLQLWLRDAAEREGAYDAFPVLKERRNQAAGTMSGGEQQMLTLAPALVRPPKLLVADEPSLGLAPLIIEQIFEALRSLQSQGTALLIAEEKTRDALAIADRVAFLTVGHITWTGPAAEVDAERLATAYLGLAPEAGERERPLDAVATSAGSGRLDTED</sequence>
<keyword evidence="5 12" id="KW-0812">Transmembrane</keyword>
<feature type="transmembrane region" description="Helical" evidence="12">
    <location>
        <begin position="570"/>
        <end position="589"/>
    </location>
</feature>
<feature type="transmembrane region" description="Helical" evidence="12">
    <location>
        <begin position="609"/>
        <end position="631"/>
    </location>
</feature>
<evidence type="ECO:0000256" key="4">
    <source>
        <dbReference type="ARBA" id="ARBA00022475"/>
    </source>
</evidence>
<dbReference type="CDD" id="cd06582">
    <property type="entry name" value="TM_PBP1_LivH_like"/>
    <property type="match status" value="1"/>
</dbReference>
<evidence type="ECO:0000259" key="13">
    <source>
        <dbReference type="PROSITE" id="PS50893"/>
    </source>
</evidence>
<keyword evidence="6" id="KW-0547">Nucleotide-binding</keyword>
<keyword evidence="7 14" id="KW-0067">ATP-binding</keyword>
<feature type="transmembrane region" description="Helical" evidence="12">
    <location>
        <begin position="640"/>
        <end position="657"/>
    </location>
</feature>
<feature type="region of interest" description="Disordered" evidence="11">
    <location>
        <begin position="965"/>
        <end position="984"/>
    </location>
</feature>
<feature type="transmembrane region" description="Helical" evidence="12">
    <location>
        <begin position="491"/>
        <end position="508"/>
    </location>
</feature>
<dbReference type="GO" id="GO:0015658">
    <property type="term" value="F:branched-chain amino acid transmembrane transporter activity"/>
    <property type="evidence" value="ECO:0007669"/>
    <property type="project" value="InterPro"/>
</dbReference>
<feature type="transmembrane region" description="Helical" evidence="12">
    <location>
        <begin position="292"/>
        <end position="313"/>
    </location>
</feature>
<dbReference type="GO" id="GO:0015807">
    <property type="term" value="P:L-amino acid transport"/>
    <property type="evidence" value="ECO:0007669"/>
    <property type="project" value="TreeGrafter"/>
</dbReference>
<evidence type="ECO:0000256" key="7">
    <source>
        <dbReference type="ARBA" id="ARBA00022840"/>
    </source>
</evidence>
<evidence type="ECO:0000313" key="14">
    <source>
        <dbReference type="EMBL" id="MBL7628517.1"/>
    </source>
</evidence>
<organism evidence="14 15">
    <name type="scientific">Frankia nepalensis</name>
    <dbReference type="NCBI Taxonomy" id="1836974"/>
    <lineage>
        <taxon>Bacteria</taxon>
        <taxon>Bacillati</taxon>
        <taxon>Actinomycetota</taxon>
        <taxon>Actinomycetes</taxon>
        <taxon>Frankiales</taxon>
        <taxon>Frankiaceae</taxon>
        <taxon>Frankia</taxon>
    </lineage>
</organism>
<reference evidence="14" key="1">
    <citation type="submission" date="2020-12" db="EMBL/GenBank/DDBJ databases">
        <title>Genomic characterization of non-nitrogen-fixing Frankia strains.</title>
        <authorList>
            <person name="Carlos-Shanley C."/>
            <person name="Guerra T."/>
            <person name="Hahn D."/>
        </authorList>
    </citation>
    <scope>NUCLEOTIDE SEQUENCE</scope>
    <source>
        <strain evidence="14">CN6</strain>
    </source>
</reference>
<feature type="transmembrane region" description="Helical" evidence="12">
    <location>
        <begin position="218"/>
        <end position="238"/>
    </location>
</feature>
<feature type="transmembrane region" description="Helical" evidence="12">
    <location>
        <begin position="539"/>
        <end position="558"/>
    </location>
</feature>
<evidence type="ECO:0000256" key="1">
    <source>
        <dbReference type="ARBA" id="ARBA00004651"/>
    </source>
</evidence>
<dbReference type="InterPro" id="IPR027417">
    <property type="entry name" value="P-loop_NTPase"/>
</dbReference>
<evidence type="ECO:0000256" key="2">
    <source>
        <dbReference type="ARBA" id="ARBA00005417"/>
    </source>
</evidence>
<evidence type="ECO:0000256" key="9">
    <source>
        <dbReference type="ARBA" id="ARBA00022989"/>
    </source>
</evidence>
<dbReference type="SUPFAM" id="SSF52540">
    <property type="entry name" value="P-loop containing nucleoside triphosphate hydrolases"/>
    <property type="match status" value="1"/>
</dbReference>
<evidence type="ECO:0000256" key="8">
    <source>
        <dbReference type="ARBA" id="ARBA00022970"/>
    </source>
</evidence>
<feature type="transmembrane region" description="Helical" evidence="12">
    <location>
        <begin position="414"/>
        <end position="434"/>
    </location>
</feature>
<feature type="transmembrane region" description="Helical" evidence="12">
    <location>
        <begin position="170"/>
        <end position="187"/>
    </location>
</feature>
<keyword evidence="3" id="KW-0813">Transport</keyword>